<organism evidence="1 2">
    <name type="scientific">Pelotomaculum schinkii</name>
    <dbReference type="NCBI Taxonomy" id="78350"/>
    <lineage>
        <taxon>Bacteria</taxon>
        <taxon>Bacillati</taxon>
        <taxon>Bacillota</taxon>
        <taxon>Clostridia</taxon>
        <taxon>Eubacteriales</taxon>
        <taxon>Desulfotomaculaceae</taxon>
        <taxon>Pelotomaculum</taxon>
    </lineage>
</organism>
<dbReference type="InterPro" id="IPR029063">
    <property type="entry name" value="SAM-dependent_MTases_sf"/>
</dbReference>
<keyword evidence="2" id="KW-1185">Reference proteome</keyword>
<name>A0A4Y7RGM7_9FIRM</name>
<evidence type="ECO:0000313" key="2">
    <source>
        <dbReference type="Proteomes" id="UP000298324"/>
    </source>
</evidence>
<evidence type="ECO:0000313" key="1">
    <source>
        <dbReference type="EMBL" id="TEB07900.1"/>
    </source>
</evidence>
<gene>
    <name evidence="1" type="ORF">Psch_01455</name>
</gene>
<dbReference type="RefSeq" id="WP_190239678.1">
    <property type="nucleotide sequence ID" value="NZ_QFGA01000001.1"/>
</dbReference>
<comment type="caution">
    <text evidence="1">The sequence shown here is derived from an EMBL/GenBank/DDBJ whole genome shotgun (WGS) entry which is preliminary data.</text>
</comment>
<protein>
    <recommendedName>
        <fullName evidence="3">Methyltransferase domain-containing protein</fullName>
    </recommendedName>
</protein>
<dbReference type="SUPFAM" id="SSF53335">
    <property type="entry name" value="S-adenosyl-L-methionine-dependent methyltransferases"/>
    <property type="match status" value="1"/>
</dbReference>
<accession>A0A4Y7RGM7</accession>
<sequence length="41" mass="4651">MDISQGMIDRAAAKFAHPRINLICADIEEVDFTDPFEIIMI</sequence>
<reference evidence="1 2" key="1">
    <citation type="journal article" date="2018" name="Environ. Microbiol.">
        <title>Novel energy conservation strategies and behaviour of Pelotomaculum schinkii driving syntrophic propionate catabolism.</title>
        <authorList>
            <person name="Hidalgo-Ahumada C.A.P."/>
            <person name="Nobu M.K."/>
            <person name="Narihiro T."/>
            <person name="Tamaki H."/>
            <person name="Liu W.T."/>
            <person name="Kamagata Y."/>
            <person name="Stams A.J.M."/>
            <person name="Imachi H."/>
            <person name="Sousa D.Z."/>
        </authorList>
    </citation>
    <scope>NUCLEOTIDE SEQUENCE [LARGE SCALE GENOMIC DNA]</scope>
    <source>
        <strain evidence="1 2">HH</strain>
    </source>
</reference>
<proteinExistence type="predicted"/>
<dbReference type="Proteomes" id="UP000298324">
    <property type="component" value="Unassembled WGS sequence"/>
</dbReference>
<dbReference type="AlphaFoldDB" id="A0A4Y7RGM7"/>
<evidence type="ECO:0008006" key="3">
    <source>
        <dbReference type="Google" id="ProtNLM"/>
    </source>
</evidence>
<dbReference type="Gene3D" id="3.40.50.150">
    <property type="entry name" value="Vaccinia Virus protein VP39"/>
    <property type="match status" value="1"/>
</dbReference>
<dbReference type="EMBL" id="QFGA01000001">
    <property type="protein sequence ID" value="TEB07900.1"/>
    <property type="molecule type" value="Genomic_DNA"/>
</dbReference>